<dbReference type="GO" id="GO:0042626">
    <property type="term" value="F:ATPase-coupled transmembrane transporter activity"/>
    <property type="evidence" value="ECO:0007669"/>
    <property type="project" value="TreeGrafter"/>
</dbReference>
<dbReference type="InterPro" id="IPR017871">
    <property type="entry name" value="ABC_transporter-like_CS"/>
</dbReference>
<organism evidence="6 7">
    <name type="scientific">Jonesia denitrificans (strain ATCC 14870 / DSM 20603 / BCRC 15368 / CIP 55.134 / JCM 11481 / NBRC 15587 / NCTC 10816 / Prevot 55134)</name>
    <name type="common">Listeria denitrificans</name>
    <dbReference type="NCBI Taxonomy" id="471856"/>
    <lineage>
        <taxon>Bacteria</taxon>
        <taxon>Bacillati</taxon>
        <taxon>Actinomycetota</taxon>
        <taxon>Actinomycetes</taxon>
        <taxon>Micrococcales</taxon>
        <taxon>Jonesiaceae</taxon>
        <taxon>Jonesia</taxon>
    </lineage>
</organism>
<feature type="domain" description="ABC transporter" evidence="5">
    <location>
        <begin position="6"/>
        <end position="244"/>
    </location>
</feature>
<dbReference type="PANTHER" id="PTHR43553:SF24">
    <property type="entry name" value="ENERGY-COUPLING FACTOR TRANSPORTER ATP-BINDING PROTEIN ECFA1"/>
    <property type="match status" value="1"/>
</dbReference>
<keyword evidence="4" id="KW-0067">ATP-binding</keyword>
<reference evidence="6 7" key="1">
    <citation type="journal article" date="2009" name="Stand. Genomic Sci.">
        <title>Complete genome sequence of Jonesia denitrificans type strain (Prevot 55134).</title>
        <authorList>
            <person name="Pukall R."/>
            <person name="Gehrich-Schroter G."/>
            <person name="Lapidus A."/>
            <person name="Nolan M."/>
            <person name="Glavina Del Rio T."/>
            <person name="Lucas S."/>
            <person name="Chen F."/>
            <person name="Tice H."/>
            <person name="Pitluck S."/>
            <person name="Cheng J.F."/>
            <person name="Copeland A."/>
            <person name="Saunders E."/>
            <person name="Brettin T."/>
            <person name="Detter J.C."/>
            <person name="Bruce D."/>
            <person name="Goodwin L."/>
            <person name="Pati A."/>
            <person name="Ivanova N."/>
            <person name="Mavromatis K."/>
            <person name="Ovchinnikova G."/>
            <person name="Chen A."/>
            <person name="Palaniappan K."/>
            <person name="Land M."/>
            <person name="Hauser L."/>
            <person name="Chang Y.J."/>
            <person name="Jeffries C.D."/>
            <person name="Chain P."/>
            <person name="Goker M."/>
            <person name="Bristow J."/>
            <person name="Eisen J.A."/>
            <person name="Markowitz V."/>
            <person name="Hugenholtz P."/>
            <person name="Kyrpides N.C."/>
            <person name="Klenk H.P."/>
            <person name="Han C."/>
        </authorList>
    </citation>
    <scope>NUCLEOTIDE SEQUENCE [LARGE SCALE GENOMIC DNA]</scope>
    <source>
        <strain evidence="7">ATCC 14870 / DSM 20603 / BCRC 15368 / CIP 55.134 / JCM 11481 / NBRC 15587 / NCTC 10816 / Prevot 55134</strain>
    </source>
</reference>
<dbReference type="InterPro" id="IPR003593">
    <property type="entry name" value="AAA+_ATPase"/>
</dbReference>
<dbReference type="InterPro" id="IPR003439">
    <property type="entry name" value="ABC_transporter-like_ATP-bd"/>
</dbReference>
<dbReference type="InterPro" id="IPR015856">
    <property type="entry name" value="ABC_transpr_CbiO/EcfA_su"/>
</dbReference>
<evidence type="ECO:0000256" key="2">
    <source>
        <dbReference type="ARBA" id="ARBA00022448"/>
    </source>
</evidence>
<dbReference type="InterPro" id="IPR027417">
    <property type="entry name" value="P-loop_NTPase"/>
</dbReference>
<dbReference type="GO" id="GO:0043190">
    <property type="term" value="C:ATP-binding cassette (ABC) transporter complex"/>
    <property type="evidence" value="ECO:0007669"/>
    <property type="project" value="TreeGrafter"/>
</dbReference>
<dbReference type="EMBL" id="CP001706">
    <property type="protein sequence ID" value="ACV07806.1"/>
    <property type="molecule type" value="Genomic_DNA"/>
</dbReference>
<evidence type="ECO:0000256" key="4">
    <source>
        <dbReference type="ARBA" id="ARBA00022840"/>
    </source>
</evidence>
<evidence type="ECO:0000313" key="7">
    <source>
        <dbReference type="Proteomes" id="UP000000628"/>
    </source>
</evidence>
<evidence type="ECO:0000259" key="5">
    <source>
        <dbReference type="PROSITE" id="PS50893"/>
    </source>
</evidence>
<evidence type="ECO:0000256" key="3">
    <source>
        <dbReference type="ARBA" id="ARBA00022741"/>
    </source>
</evidence>
<dbReference type="Pfam" id="PF00005">
    <property type="entry name" value="ABC_tran"/>
    <property type="match status" value="2"/>
</dbReference>
<dbReference type="Proteomes" id="UP000000628">
    <property type="component" value="Chromosome"/>
</dbReference>
<dbReference type="PANTHER" id="PTHR43553">
    <property type="entry name" value="HEAVY METAL TRANSPORTER"/>
    <property type="match status" value="1"/>
</dbReference>
<dbReference type="CDD" id="cd03225">
    <property type="entry name" value="ABC_cobalt_CbiO_domain1"/>
    <property type="match status" value="2"/>
</dbReference>
<dbReference type="PROSITE" id="PS00211">
    <property type="entry name" value="ABC_TRANSPORTER_1"/>
    <property type="match status" value="1"/>
</dbReference>
<proteinExistence type="inferred from homology"/>
<evidence type="ECO:0000256" key="1">
    <source>
        <dbReference type="ARBA" id="ARBA00005417"/>
    </source>
</evidence>
<keyword evidence="2" id="KW-0813">Transport</keyword>
<dbReference type="AlphaFoldDB" id="C7R5C8"/>
<dbReference type="SMART" id="SM00382">
    <property type="entry name" value="AAA"/>
    <property type="match status" value="2"/>
</dbReference>
<dbReference type="PROSITE" id="PS50893">
    <property type="entry name" value="ABC_TRANSPORTER_2"/>
    <property type="match status" value="2"/>
</dbReference>
<keyword evidence="7" id="KW-1185">Reference proteome</keyword>
<protein>
    <submittedName>
        <fullName evidence="6">ABC transporter related</fullName>
    </submittedName>
</protein>
<evidence type="ECO:0000313" key="6">
    <source>
        <dbReference type="EMBL" id="ACV07806.1"/>
    </source>
</evidence>
<feature type="domain" description="ABC transporter" evidence="5">
    <location>
        <begin position="302"/>
        <end position="537"/>
    </location>
</feature>
<dbReference type="STRING" id="471856.Jden_0131"/>
<dbReference type="InterPro" id="IPR050095">
    <property type="entry name" value="ECF_ABC_transporter_ATP-bd"/>
</dbReference>
<dbReference type="HOGENOM" id="CLU_000604_86_7_11"/>
<comment type="similarity">
    <text evidence="1">Belongs to the ABC transporter superfamily.</text>
</comment>
<keyword evidence="3" id="KW-0547">Nucleotide-binding</keyword>
<name>C7R5C8_JONDD</name>
<dbReference type="RefSeq" id="WP_012805911.1">
    <property type="nucleotide sequence ID" value="NC_013174.1"/>
</dbReference>
<dbReference type="GO" id="GO:0016887">
    <property type="term" value="F:ATP hydrolysis activity"/>
    <property type="evidence" value="ECO:0007669"/>
    <property type="project" value="InterPro"/>
</dbReference>
<dbReference type="SUPFAM" id="SSF52540">
    <property type="entry name" value="P-loop containing nucleoside triphosphate hydrolases"/>
    <property type="match status" value="2"/>
</dbReference>
<dbReference type="Gene3D" id="3.40.50.300">
    <property type="entry name" value="P-loop containing nucleotide triphosphate hydrolases"/>
    <property type="match status" value="2"/>
</dbReference>
<dbReference type="KEGG" id="jde:Jden_0131"/>
<dbReference type="GO" id="GO:0005524">
    <property type="term" value="F:ATP binding"/>
    <property type="evidence" value="ECO:0007669"/>
    <property type="project" value="UniProtKB-KW"/>
</dbReference>
<accession>C7R5C8</accession>
<sequence length="585" mass="62888">MPRPLITVTDLSFRYPGASTDTLRNVNLTINEGDFVAVIGGNGSAKTTLCKTFNGLIPHYWNGEFAGAVHVNGVDTWTSSVAELSAHVGYVYQDFSNQLVRPTVRDEVSFGPVNYGHDDHEERTTDALNALGIAELAHSFVWQLSGGQAHLTALASVLAQRPQVLIVDEPVAELDPERAAIIYERLATLNRELGLTIITIEHHMEFVARYATSVVLMAQGAPLWHLPIDEAITKTDDLAAQGIPAPQPIATVQALGLTGTPRTADAAIDMIRDAHLTVDPQWPGIAHLTDSATTAGSGDTVARAINVTHGYTSVSGTINPVLRDVSVDIHQGDRIALVGGNGAGKSTLMRLLAGIIVPREGTVRLGDTNTRSKSAPHHASYAAYLYQHPELMLLTGSVADDVALFPTQRKHPDTEKLVNRILDRVRLRDVAHRDGRTLSGGQQRRATLAIGLAMRPTVLLLDEPTSSLDVGSRHDVTHMLTELADSIHATVVATHDMQLVAEWANRVLVLNNGTIIADCHPRDLFANPDILTRARITPPDIVTMGAALGVHPIPLSVSELYAAFYGTLPTATHPTTPATTPPQGH</sequence>
<gene>
    <name evidence="6" type="ordered locus">Jden_0131</name>
</gene>
<dbReference type="eggNOG" id="COG0488">
    <property type="taxonomic scope" value="Bacteria"/>
</dbReference>